<organism evidence="1 2">
    <name type="scientific">Mucilaginibacter sabulilitoris</name>
    <dbReference type="NCBI Taxonomy" id="1173583"/>
    <lineage>
        <taxon>Bacteria</taxon>
        <taxon>Pseudomonadati</taxon>
        <taxon>Bacteroidota</taxon>
        <taxon>Sphingobacteriia</taxon>
        <taxon>Sphingobacteriales</taxon>
        <taxon>Sphingobacteriaceae</taxon>
        <taxon>Mucilaginibacter</taxon>
    </lineage>
</organism>
<dbReference type="PANTHER" id="PTHR45632:SF24">
    <property type="entry name" value="GALACTOSE OXIDASE"/>
    <property type="match status" value="1"/>
</dbReference>
<dbReference type="PANTHER" id="PTHR45632">
    <property type="entry name" value="LD33804P"/>
    <property type="match status" value="1"/>
</dbReference>
<keyword evidence="2" id="KW-1185">Reference proteome</keyword>
<dbReference type="EMBL" id="CP139558">
    <property type="protein sequence ID" value="WPU92756.1"/>
    <property type="molecule type" value="Genomic_DNA"/>
</dbReference>
<dbReference type="InterPro" id="IPR056734">
    <property type="entry name" value="NANM"/>
</dbReference>
<proteinExistence type="predicted"/>
<dbReference type="Gene3D" id="2.120.10.80">
    <property type="entry name" value="Kelch-type beta propeller"/>
    <property type="match status" value="2"/>
</dbReference>
<evidence type="ECO:0000313" key="1">
    <source>
        <dbReference type="EMBL" id="WPU92756.1"/>
    </source>
</evidence>
<accession>A0ABZ0THT3</accession>
<dbReference type="Proteomes" id="UP001324380">
    <property type="component" value="Chromosome"/>
</dbReference>
<dbReference type="InterPro" id="IPR015915">
    <property type="entry name" value="Kelch-typ_b-propeller"/>
</dbReference>
<protein>
    <submittedName>
        <fullName evidence="1">Galactose oxidase</fullName>
    </submittedName>
</protein>
<sequence length="368" mass="39482">MLLATNSSAQHITGFPHFSWSQLPAIPDQHGFAGSFAGVSNGCLIVAGGANFPDGGAPWTGSKKAWSDKIFVLEKPDGVWKVAGKLPHPLGYGISVVYHDQLICIGGSNEEGHRKEVFGITYLYGKIAFTKLPELPATLANAAGALAGNTIYIAGGLINPDDKRAASNFWSIDLAQPVAKQKWKILNSWPGEPRMLSVAGAANNKFYLFSGASLTDNGEGATKRKYLNDAYMYAPDAGWTKLPDMPYATVAAPGPAYPVKHGQQQQLLIFGGDDGKLAEEASALKDKHPGFRSGILAYDVVKNKWADAGNIFTDKKADADMRPNNSIWAPVTTTLVVWNGNLIFPGGEVRPAVRTPKVLKAVLDFNKE</sequence>
<dbReference type="RefSeq" id="WP_321561916.1">
    <property type="nucleotide sequence ID" value="NZ_CP139558.1"/>
</dbReference>
<dbReference type="Pfam" id="PF24996">
    <property type="entry name" value="NANM"/>
    <property type="match status" value="2"/>
</dbReference>
<gene>
    <name evidence="1" type="ORF">SNE25_25870</name>
</gene>
<evidence type="ECO:0000313" key="2">
    <source>
        <dbReference type="Proteomes" id="UP001324380"/>
    </source>
</evidence>
<name>A0ABZ0THT3_9SPHI</name>
<reference evidence="1 2" key="1">
    <citation type="submission" date="2023-11" db="EMBL/GenBank/DDBJ databases">
        <title>Analysis of the Genomes of Mucilaginibacter gossypii cycad 4 and M. sabulilitoris SNA2: microbes with the potential for plant growth promotion.</title>
        <authorList>
            <person name="Hirsch A.M."/>
            <person name="Humm E."/>
            <person name="Rubbi M."/>
            <person name="Del Vecchio G."/>
            <person name="Ha S.M."/>
            <person name="Pellegrini M."/>
            <person name="Gunsalus R.P."/>
        </authorList>
    </citation>
    <scope>NUCLEOTIDE SEQUENCE [LARGE SCALE GENOMIC DNA]</scope>
    <source>
        <strain evidence="1 2">SNA2</strain>
    </source>
</reference>
<dbReference type="SUPFAM" id="SSF117281">
    <property type="entry name" value="Kelch motif"/>
    <property type="match status" value="1"/>
</dbReference>